<sequence>MTSHLPLASAGSVREAQDQFWWSSVGAKYQQLPEQEKGALPPLALALAFSPSSAGHYLSLEQVEITPGGRATVSVSFSFGEIRLPTF</sequence>
<dbReference type="RefSeq" id="WP_339586683.1">
    <property type="nucleotide sequence ID" value="NZ_JBBHJZ010000002.1"/>
</dbReference>
<dbReference type="Proteomes" id="UP001361239">
    <property type="component" value="Unassembled WGS sequence"/>
</dbReference>
<evidence type="ECO:0000313" key="2">
    <source>
        <dbReference type="Proteomes" id="UP001361239"/>
    </source>
</evidence>
<keyword evidence="2" id="KW-1185">Reference proteome</keyword>
<dbReference type="EMBL" id="JBBHJZ010000002">
    <property type="protein sequence ID" value="MEJ5976721.1"/>
    <property type="molecule type" value="Genomic_DNA"/>
</dbReference>
<organism evidence="1 2">
    <name type="scientific">Novosphingobium anseongense</name>
    <dbReference type="NCBI Taxonomy" id="3133436"/>
    <lineage>
        <taxon>Bacteria</taxon>
        <taxon>Pseudomonadati</taxon>
        <taxon>Pseudomonadota</taxon>
        <taxon>Alphaproteobacteria</taxon>
        <taxon>Sphingomonadales</taxon>
        <taxon>Sphingomonadaceae</taxon>
        <taxon>Novosphingobium</taxon>
    </lineage>
</organism>
<proteinExistence type="predicted"/>
<gene>
    <name evidence="1" type="ORF">WG901_08755</name>
</gene>
<reference evidence="1 2" key="1">
    <citation type="submission" date="2024-03" db="EMBL/GenBank/DDBJ databases">
        <authorList>
            <person name="Jo J.-H."/>
        </authorList>
    </citation>
    <scope>NUCLEOTIDE SEQUENCE [LARGE SCALE GENOMIC DNA]</scope>
    <source>
        <strain evidence="1 2">PS1R-30</strain>
    </source>
</reference>
<protein>
    <submittedName>
        <fullName evidence="1">Uncharacterized protein</fullName>
    </submittedName>
</protein>
<evidence type="ECO:0000313" key="1">
    <source>
        <dbReference type="EMBL" id="MEJ5976721.1"/>
    </source>
</evidence>
<name>A0ABU8RUH1_9SPHN</name>
<comment type="caution">
    <text evidence="1">The sequence shown here is derived from an EMBL/GenBank/DDBJ whole genome shotgun (WGS) entry which is preliminary data.</text>
</comment>
<accession>A0ABU8RUH1</accession>